<keyword evidence="3" id="KW-1003">Cell membrane</keyword>
<protein>
    <submittedName>
        <fullName evidence="8">GlsB/YeaQ/YmgE family stress response membrane protein</fullName>
    </submittedName>
</protein>
<accession>A0A290Z3B5</accession>
<evidence type="ECO:0000256" key="5">
    <source>
        <dbReference type="ARBA" id="ARBA00022989"/>
    </source>
</evidence>
<keyword evidence="4 7" id="KW-0812">Transmembrane</keyword>
<sequence length="90" mass="9130">MGILGWIVLGLIAGAIAKAVMPGRDPGGIIVTMLLGVVGAILGGFIGSALFGTGIGSFFDLSTWLLAILGSLIVLGIYHVVTSRGRRVHG</sequence>
<evidence type="ECO:0000256" key="6">
    <source>
        <dbReference type="ARBA" id="ARBA00023136"/>
    </source>
</evidence>
<dbReference type="AlphaFoldDB" id="A0A290Z3B5"/>
<keyword evidence="5 7" id="KW-1133">Transmembrane helix</keyword>
<comment type="similarity">
    <text evidence="2">Belongs to the UPF0410 family.</text>
</comment>
<reference evidence="8" key="1">
    <citation type="submission" date="2017-09" db="EMBL/GenBank/DDBJ databases">
        <title>Complete Genome Sequence of ansamitocin-producing Bacterium Actinosynnema pretiosum X47.</title>
        <authorList>
            <person name="Cao G."/>
            <person name="Zong G."/>
            <person name="Zhong C."/>
            <person name="Fu J."/>
        </authorList>
    </citation>
    <scope>NUCLEOTIDE SEQUENCE [LARGE SCALE GENOMIC DNA]</scope>
    <source>
        <strain evidence="8">X47</strain>
    </source>
</reference>
<dbReference type="Pfam" id="PF04226">
    <property type="entry name" value="Transgly_assoc"/>
    <property type="match status" value="1"/>
</dbReference>
<evidence type="ECO:0000256" key="2">
    <source>
        <dbReference type="ARBA" id="ARBA00011006"/>
    </source>
</evidence>
<evidence type="ECO:0000256" key="3">
    <source>
        <dbReference type="ARBA" id="ARBA00022475"/>
    </source>
</evidence>
<dbReference type="EMBL" id="CP023445">
    <property type="protein sequence ID" value="ATE53498.1"/>
    <property type="molecule type" value="Genomic_DNA"/>
</dbReference>
<dbReference type="GO" id="GO:0005886">
    <property type="term" value="C:plasma membrane"/>
    <property type="evidence" value="ECO:0007669"/>
    <property type="project" value="UniProtKB-SubCell"/>
</dbReference>
<dbReference type="InterPro" id="IPR007341">
    <property type="entry name" value="Transgly_assoc"/>
</dbReference>
<name>A0A290Z3B5_9PSEU</name>
<feature type="transmembrane region" description="Helical" evidence="7">
    <location>
        <begin position="63"/>
        <end position="81"/>
    </location>
</feature>
<keyword evidence="9" id="KW-1185">Reference proteome</keyword>
<dbReference type="PANTHER" id="PTHR33884:SF3">
    <property type="entry name" value="UPF0410 PROTEIN YMGE"/>
    <property type="match status" value="1"/>
</dbReference>
<evidence type="ECO:0000256" key="1">
    <source>
        <dbReference type="ARBA" id="ARBA00004651"/>
    </source>
</evidence>
<evidence type="ECO:0000256" key="7">
    <source>
        <dbReference type="SAM" id="Phobius"/>
    </source>
</evidence>
<dbReference type="Proteomes" id="UP000218505">
    <property type="component" value="Chromosome"/>
</dbReference>
<evidence type="ECO:0000313" key="9">
    <source>
        <dbReference type="Proteomes" id="UP000218505"/>
    </source>
</evidence>
<organism evidence="8 9">
    <name type="scientific">Actinosynnema pretiosum</name>
    <dbReference type="NCBI Taxonomy" id="42197"/>
    <lineage>
        <taxon>Bacteria</taxon>
        <taxon>Bacillati</taxon>
        <taxon>Actinomycetota</taxon>
        <taxon>Actinomycetes</taxon>
        <taxon>Pseudonocardiales</taxon>
        <taxon>Pseudonocardiaceae</taxon>
        <taxon>Actinosynnema</taxon>
    </lineage>
</organism>
<dbReference type="KEGG" id="apre:CNX65_09500"/>
<dbReference type="PANTHER" id="PTHR33884">
    <property type="entry name" value="UPF0410 PROTEIN YMGE"/>
    <property type="match status" value="1"/>
</dbReference>
<keyword evidence="6 7" id="KW-0472">Membrane</keyword>
<comment type="subcellular location">
    <subcellularLocation>
        <location evidence="1">Cell membrane</location>
        <topology evidence="1">Multi-pass membrane protein</topology>
    </subcellularLocation>
</comment>
<evidence type="ECO:0000313" key="8">
    <source>
        <dbReference type="EMBL" id="ATE53498.1"/>
    </source>
</evidence>
<evidence type="ECO:0000256" key="4">
    <source>
        <dbReference type="ARBA" id="ARBA00022692"/>
    </source>
</evidence>
<proteinExistence type="inferred from homology"/>
<dbReference type="RefSeq" id="WP_096492439.1">
    <property type="nucleotide sequence ID" value="NZ_CP023445.1"/>
</dbReference>
<gene>
    <name evidence="8" type="ORF">CNX65_09500</name>
</gene>
<feature type="transmembrane region" description="Helical" evidence="7">
    <location>
        <begin position="29"/>
        <end position="51"/>
    </location>
</feature>